<feature type="chain" id="PRO_5046472360" evidence="1">
    <location>
        <begin position="28"/>
        <end position="289"/>
    </location>
</feature>
<keyword evidence="3" id="KW-0413">Isomerase</keyword>
<dbReference type="EMBL" id="JAVRAD010000012">
    <property type="protein sequence ID" value="MDX8331888.1"/>
    <property type="molecule type" value="Genomic_DNA"/>
</dbReference>
<keyword evidence="4" id="KW-1185">Reference proteome</keyword>
<dbReference type="PANTHER" id="PTHR12110:SF41">
    <property type="entry name" value="INOSOSE DEHYDRATASE"/>
    <property type="match status" value="1"/>
</dbReference>
<accession>A0ABU4W4V8</accession>
<dbReference type="Proteomes" id="UP001277561">
    <property type="component" value="Unassembled WGS sequence"/>
</dbReference>
<protein>
    <submittedName>
        <fullName evidence="3">Sugar phosphate isomerase/epimerase</fullName>
    </submittedName>
</protein>
<sequence length="289" mass="31102">MKISRRSMPAAMALLALSFAGIQTASAQDAAKPLPVAAQMYTLRDAGSVDEQFAILNRAGVSNVETVDMQKLSSDELKALLDKHKIKVISSHVPIVRMRNELDKVIAEQKAVGNTVITMPYLMPDQRPTDAKGWQDLGKELGGYADKIAAQGMSMAYHNHDFELVEFDGKTALEIILAAAGPNLESELDVAWVARSGHDPSTFLPSLKGRLFAIHAKDNAPAGQGEKEKGFATLGTGVLDWAAILPAAKNAGAKWYILEHDMPISAEDVLTKGNAYLKDKLPAILADGK</sequence>
<dbReference type="SUPFAM" id="SSF51658">
    <property type="entry name" value="Xylose isomerase-like"/>
    <property type="match status" value="1"/>
</dbReference>
<reference evidence="3" key="1">
    <citation type="journal article" date="2023" name="Phytobiomes J">
        <title>Deciphering the key players within the bacterial microbiota associated with aerial crown gall tumors on rhododendron: Insights into the gallobiome.</title>
        <authorList>
            <person name="Kuzmanovic N."/>
            <person name="Nesme J."/>
            <person name="Wolf J."/>
            <person name="Neumann-Schaal M."/>
            <person name="Petersen J."/>
            <person name="Fernandez-Gnecco G."/>
            <person name="Sproeer C."/>
            <person name="Bunk B."/>
            <person name="Overmann J."/>
            <person name="Sorensen S.J."/>
            <person name="Idczak E."/>
            <person name="Smalla K."/>
        </authorList>
    </citation>
    <scope>NUCLEOTIDE SEQUENCE [LARGE SCALE GENOMIC DNA]</scope>
    <source>
        <strain evidence="3">Rho-14.1</strain>
    </source>
</reference>
<dbReference type="PANTHER" id="PTHR12110">
    <property type="entry name" value="HYDROXYPYRUVATE ISOMERASE"/>
    <property type="match status" value="1"/>
</dbReference>
<evidence type="ECO:0000256" key="1">
    <source>
        <dbReference type="SAM" id="SignalP"/>
    </source>
</evidence>
<dbReference type="InterPro" id="IPR013022">
    <property type="entry name" value="Xyl_isomerase-like_TIM-brl"/>
</dbReference>
<keyword evidence="1" id="KW-0732">Signal</keyword>
<evidence type="ECO:0000313" key="3">
    <source>
        <dbReference type="EMBL" id="MDX8331888.1"/>
    </source>
</evidence>
<proteinExistence type="predicted"/>
<gene>
    <name evidence="3" type="ORF">RMS29_21975</name>
</gene>
<evidence type="ECO:0000259" key="2">
    <source>
        <dbReference type="Pfam" id="PF01261"/>
    </source>
</evidence>
<dbReference type="Gene3D" id="3.20.20.150">
    <property type="entry name" value="Divalent-metal-dependent TIM barrel enzymes"/>
    <property type="match status" value="1"/>
</dbReference>
<evidence type="ECO:0000313" key="4">
    <source>
        <dbReference type="Proteomes" id="UP001277561"/>
    </source>
</evidence>
<comment type="caution">
    <text evidence="3">The sequence shown here is derived from an EMBL/GenBank/DDBJ whole genome shotgun (WGS) entry which is preliminary data.</text>
</comment>
<dbReference type="InterPro" id="IPR050312">
    <property type="entry name" value="IolE/XylAMocC-like"/>
</dbReference>
<dbReference type="Pfam" id="PF01261">
    <property type="entry name" value="AP_endonuc_2"/>
    <property type="match status" value="1"/>
</dbReference>
<name>A0ABU4W4V8_9HYPH</name>
<dbReference type="InterPro" id="IPR036237">
    <property type="entry name" value="Xyl_isomerase-like_sf"/>
</dbReference>
<feature type="signal peptide" evidence="1">
    <location>
        <begin position="1"/>
        <end position="27"/>
    </location>
</feature>
<dbReference type="GO" id="GO:0016853">
    <property type="term" value="F:isomerase activity"/>
    <property type="evidence" value="ECO:0007669"/>
    <property type="project" value="UniProtKB-KW"/>
</dbReference>
<organism evidence="3 4">
    <name type="scientific">Agrobacterium rosae</name>
    <dbReference type="NCBI Taxonomy" id="1972867"/>
    <lineage>
        <taxon>Bacteria</taxon>
        <taxon>Pseudomonadati</taxon>
        <taxon>Pseudomonadota</taxon>
        <taxon>Alphaproteobacteria</taxon>
        <taxon>Hyphomicrobiales</taxon>
        <taxon>Rhizobiaceae</taxon>
        <taxon>Rhizobium/Agrobacterium group</taxon>
        <taxon>Agrobacterium</taxon>
    </lineage>
</organism>
<feature type="domain" description="Xylose isomerase-like TIM barrel" evidence="2">
    <location>
        <begin position="56"/>
        <end position="278"/>
    </location>
</feature>